<dbReference type="PANTHER" id="PTHR21399">
    <property type="entry name" value="CHLORIDE CONDUCTANCE REGULATORY PROTEIN ICLN"/>
    <property type="match status" value="1"/>
</dbReference>
<gene>
    <name evidence="6" type="ORF">LTR09_001589</name>
</gene>
<evidence type="ECO:0000256" key="5">
    <source>
        <dbReference type="SAM" id="MobiDB-lite"/>
    </source>
</evidence>
<reference evidence="6" key="1">
    <citation type="submission" date="2023-04" db="EMBL/GenBank/DDBJ databases">
        <title>Black Yeasts Isolated from many extreme environments.</title>
        <authorList>
            <person name="Coleine C."/>
            <person name="Stajich J.E."/>
            <person name="Selbmann L."/>
        </authorList>
    </citation>
    <scope>NUCLEOTIDE SEQUENCE</scope>
    <source>
        <strain evidence="6">CCFEE 5312</strain>
    </source>
</reference>
<dbReference type="GO" id="GO:0045292">
    <property type="term" value="P:mRNA cis splicing, via spliceosome"/>
    <property type="evidence" value="ECO:0007669"/>
    <property type="project" value="TreeGrafter"/>
</dbReference>
<dbReference type="GO" id="GO:0005681">
    <property type="term" value="C:spliceosomal complex"/>
    <property type="evidence" value="ECO:0007669"/>
    <property type="project" value="TreeGrafter"/>
</dbReference>
<evidence type="ECO:0000313" key="6">
    <source>
        <dbReference type="EMBL" id="KAK3057405.1"/>
    </source>
</evidence>
<sequence length="268" mass="28388">MALERTTTAPQLSDFIALAEYESQTPSSFASIKPILHFHNTNADIKISPADLDSQPALLELRNLTFVSTGEDGETVFSGVDVWVTSTHLTLFSPSMVKGAQIAYPTITVHAQDGRGVLLGLNLSDSETADEDVVFVQLRVIPNISEHRLAGHEVNSENPNAAAQVLFKAISDCQELNPDPPAAGDSDEEGGMGGIGFDETAPGATGWITSENMHEFVGEDGEFRLAEGTAVFGADEGEGLGEGAGRTRTAAEVNGDGDEVEGKWQRTG</sequence>
<dbReference type="Proteomes" id="UP001271007">
    <property type="component" value="Unassembled WGS sequence"/>
</dbReference>
<evidence type="ECO:0000256" key="4">
    <source>
        <dbReference type="ARBA" id="ARBA00023242"/>
    </source>
</evidence>
<feature type="region of interest" description="Disordered" evidence="5">
    <location>
        <begin position="234"/>
        <end position="268"/>
    </location>
</feature>
<comment type="subcellular location">
    <subcellularLocation>
        <location evidence="2">Cytoplasm</location>
    </subcellularLocation>
    <subcellularLocation>
        <location evidence="1">Nucleus</location>
    </subcellularLocation>
</comment>
<protein>
    <submittedName>
        <fullName evidence="6">Uncharacterized protein</fullName>
    </submittedName>
</protein>
<keyword evidence="7" id="KW-1185">Reference proteome</keyword>
<dbReference type="GO" id="GO:0005829">
    <property type="term" value="C:cytosol"/>
    <property type="evidence" value="ECO:0007669"/>
    <property type="project" value="TreeGrafter"/>
</dbReference>
<dbReference type="EMBL" id="JAWDJX010000003">
    <property type="protein sequence ID" value="KAK3057405.1"/>
    <property type="molecule type" value="Genomic_DNA"/>
</dbReference>
<dbReference type="GO" id="GO:0000387">
    <property type="term" value="P:spliceosomal snRNP assembly"/>
    <property type="evidence" value="ECO:0007669"/>
    <property type="project" value="TreeGrafter"/>
</dbReference>
<keyword evidence="4" id="KW-0539">Nucleus</keyword>
<dbReference type="AlphaFoldDB" id="A0AAJ0LVV0"/>
<dbReference type="Pfam" id="PF03517">
    <property type="entry name" value="Voldacs"/>
    <property type="match status" value="1"/>
</dbReference>
<name>A0AAJ0LVV0_9PEZI</name>
<organism evidence="6 7">
    <name type="scientific">Extremus antarcticus</name>
    <dbReference type="NCBI Taxonomy" id="702011"/>
    <lineage>
        <taxon>Eukaryota</taxon>
        <taxon>Fungi</taxon>
        <taxon>Dikarya</taxon>
        <taxon>Ascomycota</taxon>
        <taxon>Pezizomycotina</taxon>
        <taxon>Dothideomycetes</taxon>
        <taxon>Dothideomycetidae</taxon>
        <taxon>Mycosphaerellales</taxon>
        <taxon>Extremaceae</taxon>
        <taxon>Extremus</taxon>
    </lineage>
</organism>
<dbReference type="InterPro" id="IPR039924">
    <property type="entry name" value="ICln/Lot5/Saf5"/>
</dbReference>
<evidence type="ECO:0000256" key="2">
    <source>
        <dbReference type="ARBA" id="ARBA00004496"/>
    </source>
</evidence>
<evidence type="ECO:0000256" key="3">
    <source>
        <dbReference type="ARBA" id="ARBA00022490"/>
    </source>
</evidence>
<dbReference type="GO" id="GO:0034715">
    <property type="term" value="C:pICln-Sm protein complex"/>
    <property type="evidence" value="ECO:0007669"/>
    <property type="project" value="TreeGrafter"/>
</dbReference>
<comment type="caution">
    <text evidence="6">The sequence shown here is derived from an EMBL/GenBank/DDBJ whole genome shotgun (WGS) entry which is preliminary data.</text>
</comment>
<dbReference type="Gene3D" id="2.30.29.30">
    <property type="entry name" value="Pleckstrin-homology domain (PH domain)/Phosphotyrosine-binding domain (PTB)"/>
    <property type="match status" value="1"/>
</dbReference>
<dbReference type="InterPro" id="IPR011993">
    <property type="entry name" value="PH-like_dom_sf"/>
</dbReference>
<proteinExistence type="predicted"/>
<accession>A0AAJ0LVV0</accession>
<evidence type="ECO:0000313" key="7">
    <source>
        <dbReference type="Proteomes" id="UP001271007"/>
    </source>
</evidence>
<keyword evidence="3" id="KW-0963">Cytoplasm</keyword>
<evidence type="ECO:0000256" key="1">
    <source>
        <dbReference type="ARBA" id="ARBA00004123"/>
    </source>
</evidence>
<dbReference type="PANTHER" id="PTHR21399:SF0">
    <property type="entry name" value="METHYLOSOME SUBUNIT PICLN"/>
    <property type="match status" value="1"/>
</dbReference>